<protein>
    <submittedName>
        <fullName evidence="3">T9SS type A sorting domain-containing protein</fullName>
    </submittedName>
</protein>
<dbReference type="PROSITE" id="PS50215">
    <property type="entry name" value="ADAM_MEPRO"/>
    <property type="match status" value="1"/>
</dbReference>
<dbReference type="InterPro" id="IPR001590">
    <property type="entry name" value="Peptidase_M12B"/>
</dbReference>
<evidence type="ECO:0000313" key="3">
    <source>
        <dbReference type="EMBL" id="MBH8558474.1"/>
    </source>
</evidence>
<feature type="chain" id="PRO_5046974921" evidence="1">
    <location>
        <begin position="26"/>
        <end position="822"/>
    </location>
</feature>
<sequence>MDFRYGKVSFALVVSLLLGARVGSAQSPAPLWQPATAPAARSGAAAQKNAGSWFTLNAAQLDARLASAPAETRPAEAVTLELPYPDGTLHRFALTKVPVMAPDLAARYPQIQTYAGHGLDEPSASVRLETSPAGLHAQVLDSTSAYSIEAAPGIANRYQSHPDALPEFACQALPVPGRARRPTGGTPPAPPAPYGSQLRVLRLALATTGEFYRNAALGNNDLATTTARLVALVSALNAVYERELAVRLQLIGNNDLLIYTDPATDPYTNSSPGTMIDESRASINTVIGSANYDIGHVLGYLSGGYSGVAYVGVTCFDPYKGGGASTGSTPGLMATVVTHEMGHQLGSEHTFNGDKGNCSGGNRSPALAFEPGAGNTIMSYDSRCAPDNVGSGIPYFHAGSLSAIASSLGTACGTFTATGNQPPSVSVPPSNTYTIPLGTPFTLAGSGTDPNGDALTYSWEELDLGNASGLAGAATDVSGPPLFRSFAPVSSPDRTFPNLTSLLANTASLGEILPQVARTLNFRLTARDNHSGVAGANVTLAVASAGPFTVTAPSAAFSAVGGSTYALTWSVLGTDQAPVNCTNVQVLFSTDGGLTFPTVLLASTPNDGTQAVQLPNVNTTQGRFKIQALNNVFFAINNANITLTASLPVELTDFTAEAHGPTARLNWHTASEKNNAGFAVEASTDGAGFRRLGWVAGQGSSTMPHSYQFDDAALATYPGPTVYYRLRQLDNNGPESLSPVRAVAVTTGALARLQVWPNPSAGTVTVAGLAPGQPVQVLDLAGRVRRTATQAGNGTLQLELAGLAPGLYVVRGNGSAVRLMVK</sequence>
<dbReference type="RefSeq" id="WP_198075435.1">
    <property type="nucleotide sequence ID" value="NZ_JAEDAE010000003.1"/>
</dbReference>
<proteinExistence type="predicted"/>
<reference evidence="3 4" key="1">
    <citation type="submission" date="2020-12" db="EMBL/GenBank/DDBJ databases">
        <title>Hymenobacter sp.</title>
        <authorList>
            <person name="Kim M.K."/>
        </authorList>
    </citation>
    <scope>NUCLEOTIDE SEQUENCE [LARGE SCALE GENOMIC DNA]</scope>
    <source>
        <strain evidence="3 4">BT442</strain>
    </source>
</reference>
<dbReference type="InterPro" id="IPR013783">
    <property type="entry name" value="Ig-like_fold"/>
</dbReference>
<keyword evidence="1" id="KW-0732">Signal</keyword>
<dbReference type="Pfam" id="PF13583">
    <property type="entry name" value="Reprolysin_4"/>
    <property type="match status" value="1"/>
</dbReference>
<dbReference type="EMBL" id="JAEDAE010000003">
    <property type="protein sequence ID" value="MBH8558474.1"/>
    <property type="molecule type" value="Genomic_DNA"/>
</dbReference>
<evidence type="ECO:0000256" key="1">
    <source>
        <dbReference type="SAM" id="SignalP"/>
    </source>
</evidence>
<gene>
    <name evidence="3" type="ORF">I7X13_10480</name>
</gene>
<evidence type="ECO:0000313" key="4">
    <source>
        <dbReference type="Proteomes" id="UP000625631"/>
    </source>
</evidence>
<name>A0ABS0Q8A1_9BACT</name>
<feature type="signal peptide" evidence="1">
    <location>
        <begin position="1"/>
        <end position="25"/>
    </location>
</feature>
<dbReference type="SUPFAM" id="SSF55486">
    <property type="entry name" value="Metalloproteases ('zincins'), catalytic domain"/>
    <property type="match status" value="1"/>
</dbReference>
<comment type="caution">
    <text evidence="3">The sequence shown here is derived from an EMBL/GenBank/DDBJ whole genome shotgun (WGS) entry which is preliminary data.</text>
</comment>
<dbReference type="Proteomes" id="UP000625631">
    <property type="component" value="Unassembled WGS sequence"/>
</dbReference>
<feature type="domain" description="Peptidase M12B" evidence="2">
    <location>
        <begin position="199"/>
        <end position="389"/>
    </location>
</feature>
<organism evidence="3 4">
    <name type="scientific">Hymenobacter negativus</name>
    <dbReference type="NCBI Taxonomy" id="2795026"/>
    <lineage>
        <taxon>Bacteria</taxon>
        <taxon>Pseudomonadati</taxon>
        <taxon>Bacteroidota</taxon>
        <taxon>Cytophagia</taxon>
        <taxon>Cytophagales</taxon>
        <taxon>Hymenobacteraceae</taxon>
        <taxon>Hymenobacter</taxon>
    </lineage>
</organism>
<dbReference type="Gene3D" id="2.60.40.10">
    <property type="entry name" value="Immunoglobulins"/>
    <property type="match status" value="1"/>
</dbReference>
<dbReference type="InterPro" id="IPR026444">
    <property type="entry name" value="Secre_tail"/>
</dbReference>
<dbReference type="Gene3D" id="3.40.390.10">
    <property type="entry name" value="Collagenase (Catalytic Domain)"/>
    <property type="match status" value="1"/>
</dbReference>
<dbReference type="InterPro" id="IPR024079">
    <property type="entry name" value="MetalloPept_cat_dom_sf"/>
</dbReference>
<keyword evidence="4" id="KW-1185">Reference proteome</keyword>
<evidence type="ECO:0000259" key="2">
    <source>
        <dbReference type="PROSITE" id="PS50215"/>
    </source>
</evidence>
<dbReference type="NCBIfam" id="TIGR04183">
    <property type="entry name" value="Por_Secre_tail"/>
    <property type="match status" value="1"/>
</dbReference>
<accession>A0ABS0Q8A1</accession>